<comment type="subcellular location">
    <subcellularLocation>
        <location evidence="1">Membrane</location>
        <topology evidence="1">Multi-pass membrane protein</topology>
    </subcellularLocation>
</comment>
<dbReference type="RefSeq" id="XP_009064591.1">
    <property type="nucleotide sequence ID" value="XM_009066343.1"/>
</dbReference>
<name>V4B7Z0_LOTGI</name>
<dbReference type="PRINTS" id="PR00237">
    <property type="entry name" value="GPCRRHODOPSN"/>
</dbReference>
<dbReference type="PANTHER" id="PTHR24235:SF29">
    <property type="entry name" value="GH23382P"/>
    <property type="match status" value="1"/>
</dbReference>
<feature type="transmembrane region" description="Helical" evidence="11">
    <location>
        <begin position="6"/>
        <end position="28"/>
    </location>
</feature>
<evidence type="ECO:0000256" key="6">
    <source>
        <dbReference type="ARBA" id="ARBA00023157"/>
    </source>
</evidence>
<keyword evidence="3 11" id="KW-1133">Transmembrane helix</keyword>
<evidence type="ECO:0000256" key="2">
    <source>
        <dbReference type="ARBA" id="ARBA00022692"/>
    </source>
</evidence>
<keyword evidence="9" id="KW-0807">Transducer</keyword>
<feature type="transmembrane region" description="Helical" evidence="11">
    <location>
        <begin position="118"/>
        <end position="138"/>
    </location>
</feature>
<keyword evidence="14" id="KW-1185">Reference proteome</keyword>
<dbReference type="Pfam" id="PF00001">
    <property type="entry name" value="7tm_1"/>
    <property type="match status" value="1"/>
</dbReference>
<evidence type="ECO:0000313" key="14">
    <source>
        <dbReference type="Proteomes" id="UP000030746"/>
    </source>
</evidence>
<evidence type="ECO:0000256" key="5">
    <source>
        <dbReference type="ARBA" id="ARBA00023136"/>
    </source>
</evidence>
<dbReference type="GO" id="GO:0042923">
    <property type="term" value="F:neuropeptide binding"/>
    <property type="evidence" value="ECO:0007669"/>
    <property type="project" value="TreeGrafter"/>
</dbReference>
<dbReference type="KEGG" id="lgi:LOTGIDRAFT_93159"/>
<dbReference type="AlphaFoldDB" id="V4B7Z0"/>
<dbReference type="InterPro" id="IPR017452">
    <property type="entry name" value="GPCR_Rhodpsn_7TM"/>
</dbReference>
<feature type="transmembrane region" description="Helical" evidence="11">
    <location>
        <begin position="78"/>
        <end position="97"/>
    </location>
</feature>
<dbReference type="GeneID" id="20252968"/>
<evidence type="ECO:0000313" key="13">
    <source>
        <dbReference type="EMBL" id="ESO84794.1"/>
    </source>
</evidence>
<dbReference type="EMBL" id="KB203412">
    <property type="protein sequence ID" value="ESO84794.1"/>
    <property type="molecule type" value="Genomic_DNA"/>
</dbReference>
<feature type="non-terminal residue" evidence="13">
    <location>
        <position position="289"/>
    </location>
</feature>
<dbReference type="Proteomes" id="UP000030746">
    <property type="component" value="Unassembled WGS sequence"/>
</dbReference>
<comment type="function">
    <text evidence="10">Receptor for NPAF (A-18-F-amide) and NPFF (F-8-F-amide) neuropeptides, also known as morphine-modulating peptides. Can also be activated by a variety of naturally occurring or synthetic FMRF-amide like ligands. This receptor mediates its action by association with G proteins that activate a phosphatidylinositol-calcium second messenger system.</text>
</comment>
<dbReference type="STRING" id="225164.V4B7Z0"/>
<dbReference type="GO" id="GO:0005886">
    <property type="term" value="C:plasma membrane"/>
    <property type="evidence" value="ECO:0007669"/>
    <property type="project" value="TreeGrafter"/>
</dbReference>
<evidence type="ECO:0000256" key="8">
    <source>
        <dbReference type="ARBA" id="ARBA00023180"/>
    </source>
</evidence>
<keyword evidence="2 11" id="KW-0812">Transmembrane</keyword>
<evidence type="ECO:0000256" key="7">
    <source>
        <dbReference type="ARBA" id="ARBA00023170"/>
    </source>
</evidence>
<feature type="domain" description="G-protein coupled receptors family 1 profile" evidence="12">
    <location>
        <begin position="19"/>
        <end position="278"/>
    </location>
</feature>
<evidence type="ECO:0000256" key="4">
    <source>
        <dbReference type="ARBA" id="ARBA00023040"/>
    </source>
</evidence>
<dbReference type="PANTHER" id="PTHR24235">
    <property type="entry name" value="NEUROPEPTIDE Y RECEPTOR"/>
    <property type="match status" value="1"/>
</dbReference>
<dbReference type="SMART" id="SM01381">
    <property type="entry name" value="7TM_GPCR_Srsx"/>
    <property type="match status" value="1"/>
</dbReference>
<dbReference type="InterPro" id="IPR000276">
    <property type="entry name" value="GPCR_Rhodpsn"/>
</dbReference>
<evidence type="ECO:0000256" key="9">
    <source>
        <dbReference type="ARBA" id="ARBA00023224"/>
    </source>
</evidence>
<keyword evidence="6" id="KW-1015">Disulfide bond</keyword>
<dbReference type="CTD" id="20252968"/>
<dbReference type="HOGENOM" id="CLU_009579_6_1_1"/>
<feature type="transmembrane region" description="Helical" evidence="11">
    <location>
        <begin position="40"/>
        <end position="66"/>
    </location>
</feature>
<dbReference type="OrthoDB" id="10053194at2759"/>
<evidence type="ECO:0000256" key="3">
    <source>
        <dbReference type="ARBA" id="ARBA00022989"/>
    </source>
</evidence>
<feature type="transmembrane region" description="Helical" evidence="11">
    <location>
        <begin position="219"/>
        <end position="237"/>
    </location>
</feature>
<dbReference type="GO" id="GO:0008188">
    <property type="term" value="F:neuropeptide receptor activity"/>
    <property type="evidence" value="ECO:0007669"/>
    <property type="project" value="InterPro"/>
</dbReference>
<keyword evidence="4" id="KW-0297">G-protein coupled receptor</keyword>
<keyword evidence="7" id="KW-0675">Receptor</keyword>
<dbReference type="GO" id="GO:0043005">
    <property type="term" value="C:neuron projection"/>
    <property type="evidence" value="ECO:0007669"/>
    <property type="project" value="TreeGrafter"/>
</dbReference>
<accession>V4B7Z0</accession>
<feature type="transmembrane region" description="Helical" evidence="11">
    <location>
        <begin position="257"/>
        <end position="281"/>
    </location>
</feature>
<organism evidence="13 14">
    <name type="scientific">Lottia gigantea</name>
    <name type="common">Giant owl limpet</name>
    <dbReference type="NCBI Taxonomy" id="225164"/>
    <lineage>
        <taxon>Eukaryota</taxon>
        <taxon>Metazoa</taxon>
        <taxon>Spiralia</taxon>
        <taxon>Lophotrochozoa</taxon>
        <taxon>Mollusca</taxon>
        <taxon>Gastropoda</taxon>
        <taxon>Patellogastropoda</taxon>
        <taxon>Lottioidea</taxon>
        <taxon>Lottiidae</taxon>
        <taxon>Lottia</taxon>
    </lineage>
</organism>
<reference evidence="13 14" key="1">
    <citation type="journal article" date="2013" name="Nature">
        <title>Insights into bilaterian evolution from three spiralian genomes.</title>
        <authorList>
            <person name="Simakov O."/>
            <person name="Marletaz F."/>
            <person name="Cho S.J."/>
            <person name="Edsinger-Gonzales E."/>
            <person name="Havlak P."/>
            <person name="Hellsten U."/>
            <person name="Kuo D.H."/>
            <person name="Larsson T."/>
            <person name="Lv J."/>
            <person name="Arendt D."/>
            <person name="Savage R."/>
            <person name="Osoegawa K."/>
            <person name="de Jong P."/>
            <person name="Grimwood J."/>
            <person name="Chapman J.A."/>
            <person name="Shapiro H."/>
            <person name="Aerts A."/>
            <person name="Otillar R.P."/>
            <person name="Terry A.Y."/>
            <person name="Boore J.L."/>
            <person name="Grigoriev I.V."/>
            <person name="Lindberg D.R."/>
            <person name="Seaver E.C."/>
            <person name="Weisblat D.A."/>
            <person name="Putnam N.H."/>
            <person name="Rokhsar D.S."/>
        </authorList>
    </citation>
    <scope>NUCLEOTIDE SEQUENCE [LARGE SCALE GENOMIC DNA]</scope>
</reference>
<proteinExistence type="predicted"/>
<dbReference type="SUPFAM" id="SSF81321">
    <property type="entry name" value="Family A G protein-coupled receptor-like"/>
    <property type="match status" value="1"/>
</dbReference>
<evidence type="ECO:0000256" key="1">
    <source>
        <dbReference type="ARBA" id="ARBA00004141"/>
    </source>
</evidence>
<feature type="non-terminal residue" evidence="13">
    <location>
        <position position="1"/>
    </location>
</feature>
<dbReference type="Gene3D" id="1.20.1070.10">
    <property type="entry name" value="Rhodopsin 7-helix transmembrane proteins"/>
    <property type="match status" value="1"/>
</dbReference>
<dbReference type="OMA" id="RIGYVIW"/>
<gene>
    <name evidence="13" type="ORF">LOTGIDRAFT_93159</name>
</gene>
<evidence type="ECO:0000256" key="11">
    <source>
        <dbReference type="SAM" id="Phobius"/>
    </source>
</evidence>
<keyword evidence="8" id="KW-0325">Glycoprotein</keyword>
<sequence length="289" mass="33232">WQAVIITAYTTVSIVSVFGNGCVCYLVLSQRRMRTVTNYFIASLATGDILMAVVCIPLTFVANVLLNYWPFGDALCPIITYLQVAIVFQNAYTLLAISLERYIAILHPYRPRLPKRKCLMVIAVCWLLAFLTPLPTAITSKTVPYLEENITKYYCYEVWLTESGRVGYSTTIMVLQYFLPLGVLIYTYARIVHVVWMKDIGYQARGEGDGKEFDPRRKAVLMMIAVVGIYTVCWLPLHVTTIVGDVHPSIYDQSHTRYIWVFAHWLAMSSCAYNPFVYWWMNSRFRQGF</sequence>
<dbReference type="PROSITE" id="PS50262">
    <property type="entry name" value="G_PROTEIN_RECEP_F1_2"/>
    <property type="match status" value="1"/>
</dbReference>
<dbReference type="InterPro" id="IPR005395">
    <property type="entry name" value="NPFF_rcpt"/>
</dbReference>
<evidence type="ECO:0000256" key="10">
    <source>
        <dbReference type="ARBA" id="ARBA00025478"/>
    </source>
</evidence>
<keyword evidence="5 11" id="KW-0472">Membrane</keyword>
<dbReference type="PRINTS" id="PR01570">
    <property type="entry name" value="NPFFRECEPTOR"/>
</dbReference>
<protein>
    <recommendedName>
        <fullName evidence="12">G-protein coupled receptors family 1 profile domain-containing protein</fullName>
    </recommendedName>
</protein>
<evidence type="ECO:0000259" key="12">
    <source>
        <dbReference type="PROSITE" id="PS50262"/>
    </source>
</evidence>
<feature type="transmembrane region" description="Helical" evidence="11">
    <location>
        <begin position="166"/>
        <end position="189"/>
    </location>
</feature>